<evidence type="ECO:0000313" key="2">
    <source>
        <dbReference type="Proteomes" id="UP001367508"/>
    </source>
</evidence>
<organism evidence="1 2">
    <name type="scientific">Canavalia gladiata</name>
    <name type="common">Sword bean</name>
    <name type="synonym">Dolichos gladiatus</name>
    <dbReference type="NCBI Taxonomy" id="3824"/>
    <lineage>
        <taxon>Eukaryota</taxon>
        <taxon>Viridiplantae</taxon>
        <taxon>Streptophyta</taxon>
        <taxon>Embryophyta</taxon>
        <taxon>Tracheophyta</taxon>
        <taxon>Spermatophyta</taxon>
        <taxon>Magnoliopsida</taxon>
        <taxon>eudicotyledons</taxon>
        <taxon>Gunneridae</taxon>
        <taxon>Pentapetalae</taxon>
        <taxon>rosids</taxon>
        <taxon>fabids</taxon>
        <taxon>Fabales</taxon>
        <taxon>Fabaceae</taxon>
        <taxon>Papilionoideae</taxon>
        <taxon>50 kb inversion clade</taxon>
        <taxon>NPAAA clade</taxon>
        <taxon>indigoferoid/millettioid clade</taxon>
        <taxon>Phaseoleae</taxon>
        <taxon>Canavalia</taxon>
    </lineage>
</organism>
<protein>
    <submittedName>
        <fullName evidence="1">Uncharacterized protein</fullName>
    </submittedName>
</protein>
<name>A0AAN9R0H6_CANGL</name>
<sequence>MRTVLLSDLGTCHLFFSTSYSPPPFSYLNATINDPIRRQKPKPAHCVHLVWFELMAQDYFDRSQNE</sequence>
<reference evidence="1 2" key="1">
    <citation type="submission" date="2024-01" db="EMBL/GenBank/DDBJ databases">
        <title>The genomes of 5 underutilized Papilionoideae crops provide insights into root nodulation and disease resistanc.</title>
        <authorList>
            <person name="Jiang F."/>
        </authorList>
    </citation>
    <scope>NUCLEOTIDE SEQUENCE [LARGE SCALE GENOMIC DNA]</scope>
    <source>
        <strain evidence="1">LVBAO_FW01</strain>
        <tissue evidence="1">Leaves</tissue>
    </source>
</reference>
<dbReference type="Proteomes" id="UP001367508">
    <property type="component" value="Unassembled WGS sequence"/>
</dbReference>
<keyword evidence="2" id="KW-1185">Reference proteome</keyword>
<comment type="caution">
    <text evidence="1">The sequence shown here is derived from an EMBL/GenBank/DDBJ whole genome shotgun (WGS) entry which is preliminary data.</text>
</comment>
<dbReference type="EMBL" id="JAYMYQ010000002">
    <property type="protein sequence ID" value="KAK7349683.1"/>
    <property type="molecule type" value="Genomic_DNA"/>
</dbReference>
<dbReference type="AlphaFoldDB" id="A0AAN9R0H6"/>
<accession>A0AAN9R0H6</accession>
<evidence type="ECO:0000313" key="1">
    <source>
        <dbReference type="EMBL" id="KAK7349683.1"/>
    </source>
</evidence>
<gene>
    <name evidence="1" type="ORF">VNO77_07248</name>
</gene>
<proteinExistence type="predicted"/>